<dbReference type="OrthoDB" id="407509at2759"/>
<dbReference type="Proteomes" id="UP000838756">
    <property type="component" value="Unassembled WGS sequence"/>
</dbReference>
<gene>
    <name evidence="2" type="primary">jg4570</name>
    <name evidence="2" type="ORF">PAEG_LOCUS16521</name>
</gene>
<dbReference type="Pfam" id="PF00078">
    <property type="entry name" value="RVT_1"/>
    <property type="match status" value="1"/>
</dbReference>
<dbReference type="SUPFAM" id="SSF56672">
    <property type="entry name" value="DNA/RNA polymerases"/>
    <property type="match status" value="1"/>
</dbReference>
<feature type="domain" description="Reverse transcriptase" evidence="1">
    <location>
        <begin position="1"/>
        <end position="130"/>
    </location>
</feature>
<dbReference type="PROSITE" id="PS50878">
    <property type="entry name" value="RT_POL"/>
    <property type="match status" value="1"/>
</dbReference>
<dbReference type="GO" id="GO:0071897">
    <property type="term" value="P:DNA biosynthetic process"/>
    <property type="evidence" value="ECO:0007669"/>
    <property type="project" value="UniProtKB-ARBA"/>
</dbReference>
<name>A0A8S4RNV4_9NEOP</name>
<reference evidence="2" key="1">
    <citation type="submission" date="2022-03" db="EMBL/GenBank/DDBJ databases">
        <authorList>
            <person name="Lindestad O."/>
        </authorList>
    </citation>
    <scope>NUCLEOTIDE SEQUENCE</scope>
</reference>
<comment type="caution">
    <text evidence="2">The sequence shown here is derived from an EMBL/GenBank/DDBJ whole genome shotgun (WGS) entry which is preliminary data.</text>
</comment>
<dbReference type="InterPro" id="IPR000477">
    <property type="entry name" value="RT_dom"/>
</dbReference>
<protein>
    <submittedName>
        <fullName evidence="2">Jg4570 protein</fullName>
    </submittedName>
</protein>
<dbReference type="EMBL" id="CAKXAJ010025464">
    <property type="protein sequence ID" value="CAH2239885.1"/>
    <property type="molecule type" value="Genomic_DNA"/>
</dbReference>
<sequence length="314" mass="36285">MSVRIQDQTTKPIQLQRGVRQGDVISPKLFTAALEDVFKLLDWNGLGININGEYITQLRFADDVVIMAETLEDLNAMLNDLSRVSQQVGLRMNMSKTKIMSNAHVALHPIIVGNSALEIVDEYIYLGHTIQLGRSNFEKEVNRRIQLGWAAFGKLRDIFSSKIPQCLKTKVFEQCVLPVMTYGSETWSLTMGLIRRLRVTQRAMERAMLGVSLRDQIRNEEIRRRTRVTDIAQRVAKLKWQWAGHIARRTDGRWGLKVLEWRPRTGKRSVGRPQTRWTDDIRRVAGSRWRQAAQDRALWNSLQKTYVQQWTSIG</sequence>
<dbReference type="PANTHER" id="PTHR47027">
    <property type="entry name" value="REVERSE TRANSCRIPTASE DOMAIN-CONTAINING PROTEIN"/>
    <property type="match status" value="1"/>
</dbReference>
<keyword evidence="3" id="KW-1185">Reference proteome</keyword>
<evidence type="ECO:0000259" key="1">
    <source>
        <dbReference type="PROSITE" id="PS50878"/>
    </source>
</evidence>
<dbReference type="InterPro" id="IPR043128">
    <property type="entry name" value="Rev_trsase/Diguanyl_cyclase"/>
</dbReference>
<dbReference type="Gene3D" id="3.30.70.270">
    <property type="match status" value="1"/>
</dbReference>
<evidence type="ECO:0000313" key="2">
    <source>
        <dbReference type="EMBL" id="CAH2239885.1"/>
    </source>
</evidence>
<accession>A0A8S4RNV4</accession>
<evidence type="ECO:0000313" key="3">
    <source>
        <dbReference type="Proteomes" id="UP000838756"/>
    </source>
</evidence>
<dbReference type="PANTHER" id="PTHR47027:SF20">
    <property type="entry name" value="REVERSE TRANSCRIPTASE-LIKE PROTEIN WITH RNA-DIRECTED DNA POLYMERASE DOMAIN"/>
    <property type="match status" value="1"/>
</dbReference>
<dbReference type="InterPro" id="IPR043502">
    <property type="entry name" value="DNA/RNA_pol_sf"/>
</dbReference>
<proteinExistence type="predicted"/>
<organism evidence="2 3">
    <name type="scientific">Pararge aegeria aegeria</name>
    <dbReference type="NCBI Taxonomy" id="348720"/>
    <lineage>
        <taxon>Eukaryota</taxon>
        <taxon>Metazoa</taxon>
        <taxon>Ecdysozoa</taxon>
        <taxon>Arthropoda</taxon>
        <taxon>Hexapoda</taxon>
        <taxon>Insecta</taxon>
        <taxon>Pterygota</taxon>
        <taxon>Neoptera</taxon>
        <taxon>Endopterygota</taxon>
        <taxon>Lepidoptera</taxon>
        <taxon>Glossata</taxon>
        <taxon>Ditrysia</taxon>
        <taxon>Papilionoidea</taxon>
        <taxon>Nymphalidae</taxon>
        <taxon>Satyrinae</taxon>
        <taxon>Satyrini</taxon>
        <taxon>Parargina</taxon>
        <taxon>Pararge</taxon>
    </lineage>
</organism>
<dbReference type="AlphaFoldDB" id="A0A8S4RNV4"/>